<protein>
    <submittedName>
        <fullName evidence="1">Uncharacterized protein</fullName>
    </submittedName>
</protein>
<dbReference type="EMBL" id="JBEGDG010000015">
    <property type="protein sequence ID" value="MEQ6356546.1"/>
    <property type="molecule type" value="Genomic_DNA"/>
</dbReference>
<keyword evidence="2" id="KW-1185">Reference proteome</keyword>
<dbReference type="Proteomes" id="UP001478862">
    <property type="component" value="Unassembled WGS sequence"/>
</dbReference>
<gene>
    <name evidence="1" type="ORF">ABNX05_18140</name>
</gene>
<evidence type="ECO:0000313" key="2">
    <source>
        <dbReference type="Proteomes" id="UP001478862"/>
    </source>
</evidence>
<name>A0ABV1MVK5_9BACI</name>
<accession>A0ABV1MVK5</accession>
<evidence type="ECO:0000313" key="1">
    <source>
        <dbReference type="EMBL" id="MEQ6356546.1"/>
    </source>
</evidence>
<comment type="caution">
    <text evidence="1">The sequence shown here is derived from an EMBL/GenBank/DDBJ whole genome shotgun (WGS) entry which is preliminary data.</text>
</comment>
<reference evidence="1 2" key="1">
    <citation type="submission" date="2024-06" db="EMBL/GenBank/DDBJ databases">
        <title>Lysinibacillus zambalefons sp. nov., a Novel Firmicute Isolated from the Poon Bato Zambales Hyperalkaline Spring.</title>
        <authorList>
            <person name="Aja J.A."/>
            <person name="Lazaro J.E.H."/>
            <person name="Llorin L.D."/>
            <person name="Lim K.R."/>
            <person name="Teodosio J."/>
            <person name="Dalisay D.S."/>
        </authorList>
    </citation>
    <scope>NUCLEOTIDE SEQUENCE [LARGE SCALE GENOMIC DNA]</scope>
    <source>
        <strain evidence="1 2">M3</strain>
    </source>
</reference>
<dbReference type="RefSeq" id="WP_349660992.1">
    <property type="nucleotide sequence ID" value="NZ_JBEGDG010000015.1"/>
</dbReference>
<organism evidence="1 2">
    <name type="scientific">Lysinibacillus zambalensis</name>
    <dbReference type="NCBI Taxonomy" id="3160866"/>
    <lineage>
        <taxon>Bacteria</taxon>
        <taxon>Bacillati</taxon>
        <taxon>Bacillota</taxon>
        <taxon>Bacilli</taxon>
        <taxon>Bacillales</taxon>
        <taxon>Bacillaceae</taxon>
        <taxon>Lysinibacillus</taxon>
    </lineage>
</organism>
<proteinExistence type="predicted"/>
<sequence length="173" mass="20578">MIKQSSTVEFFSNIYQILITDEELMRLLKYEPKGYDTQENYHPDPLDSELPNLVNIESDDYWKLVDERVVLGEKNSNLIENKLCKIYIYEGRRRPVIESYLVAQQEVNIDIFIHESFDRDLRISRISDRINELIALERIAGFGKLEYKSGNPREAPTHYRRFLHQYTMNVSKK</sequence>